<keyword evidence="3" id="KW-1185">Reference proteome</keyword>
<sequence length="420" mass="46060">GVEGFSATHLLWTAEEPLSGLRVARTYMLGTGRVAARIVDKDALVHPVFEKLDRYDDALDNGKDVRLVLALYEAVLQAHAEAIDAFVAEAKTQAADRSSSVQAAALNALRRLVAPLEATYVLPAAYLETHFHVTLECLDACGEPVTETTVGKWSQWYLATSLSHVPSQCAAMQPLGSLVVGDTLLLQKPTRTHLVVTRGFEYIKTWTQAGKEADFASHLDDALASEHMLVDTLRLGKELGDAIPKALLLVQCPHLPLLHGVLKTYTSGLVFQSANCNPIVISFANDVASLQVLSTPDDALLLLLVEFRDREANPVRASFPLTLLGSSIALPLVANSRMQADVMRLLETWKASLMRLDIPFHRPHAGARRTCQRTLRRVFSASSGSIPMRRQSSVSFRTGTSRKRSRKSRAGPSPRRHPSY</sequence>
<feature type="compositionally biased region" description="Polar residues" evidence="1">
    <location>
        <begin position="381"/>
        <end position="396"/>
    </location>
</feature>
<evidence type="ECO:0000256" key="1">
    <source>
        <dbReference type="SAM" id="MobiDB-lite"/>
    </source>
</evidence>
<evidence type="ECO:0000313" key="3">
    <source>
        <dbReference type="Proteomes" id="UP000030745"/>
    </source>
</evidence>
<dbReference type="Proteomes" id="UP000030745">
    <property type="component" value="Unassembled WGS sequence"/>
</dbReference>
<protein>
    <submittedName>
        <fullName evidence="2">Uncharacterized protein</fullName>
    </submittedName>
</protein>
<proteinExistence type="predicted"/>
<dbReference type="RefSeq" id="XP_012213403.1">
    <property type="nucleotide sequence ID" value="XM_012358013.1"/>
</dbReference>
<dbReference type="OrthoDB" id="72033at2759"/>
<evidence type="ECO:0000313" key="2">
    <source>
        <dbReference type="EMBL" id="KDO15889.1"/>
    </source>
</evidence>
<accession>A0A067BC03</accession>
<dbReference type="KEGG" id="spar:SPRG_18574"/>
<feature type="non-terminal residue" evidence="2">
    <location>
        <position position="1"/>
    </location>
</feature>
<reference evidence="2 3" key="1">
    <citation type="journal article" date="2013" name="PLoS Genet.">
        <title>Distinctive expansion of potential virulence genes in the genome of the oomycete fish pathogen Saprolegnia parasitica.</title>
        <authorList>
            <person name="Jiang R.H."/>
            <person name="de Bruijn I."/>
            <person name="Haas B.J."/>
            <person name="Belmonte R."/>
            <person name="Lobach L."/>
            <person name="Christie J."/>
            <person name="van den Ackerveken G."/>
            <person name="Bottin A."/>
            <person name="Bulone V."/>
            <person name="Diaz-Moreno S.M."/>
            <person name="Dumas B."/>
            <person name="Fan L."/>
            <person name="Gaulin E."/>
            <person name="Govers F."/>
            <person name="Grenville-Briggs L.J."/>
            <person name="Horner N.R."/>
            <person name="Levin J.Z."/>
            <person name="Mammella M."/>
            <person name="Meijer H.J."/>
            <person name="Morris P."/>
            <person name="Nusbaum C."/>
            <person name="Oome S."/>
            <person name="Phillips A.J."/>
            <person name="van Rooyen D."/>
            <person name="Rzeszutek E."/>
            <person name="Saraiva M."/>
            <person name="Secombes C.J."/>
            <person name="Seidl M.F."/>
            <person name="Snel B."/>
            <person name="Stassen J.H."/>
            <person name="Sykes S."/>
            <person name="Tripathy S."/>
            <person name="van den Berg H."/>
            <person name="Vega-Arreguin J.C."/>
            <person name="Wawra S."/>
            <person name="Young S.K."/>
            <person name="Zeng Q."/>
            <person name="Dieguez-Uribeondo J."/>
            <person name="Russ C."/>
            <person name="Tyler B.M."/>
            <person name="van West P."/>
        </authorList>
    </citation>
    <scope>NUCLEOTIDE SEQUENCE [LARGE SCALE GENOMIC DNA]</scope>
    <source>
        <strain evidence="2 3">CBS 223.65</strain>
    </source>
</reference>
<dbReference type="VEuPathDB" id="FungiDB:SPRG_18574"/>
<dbReference type="PANTHER" id="PTHR33664:SF1">
    <property type="entry name" value="DYNEIN AXONEMAL ASSEMBLY FACTOR 9"/>
    <property type="match status" value="1"/>
</dbReference>
<dbReference type="GeneID" id="24140097"/>
<dbReference type="InterPro" id="IPR040342">
    <property type="entry name" value="DNAAF9"/>
</dbReference>
<dbReference type="EMBL" id="KK584490">
    <property type="protein sequence ID" value="KDO15889.1"/>
    <property type="molecule type" value="Genomic_DNA"/>
</dbReference>
<dbReference type="PANTHER" id="PTHR33664">
    <property type="entry name" value="RCG26366"/>
    <property type="match status" value="1"/>
</dbReference>
<dbReference type="AlphaFoldDB" id="A0A067BC03"/>
<gene>
    <name evidence="2" type="ORF">SPRG_18574</name>
</gene>
<feature type="compositionally biased region" description="Basic residues" evidence="1">
    <location>
        <begin position="400"/>
        <end position="420"/>
    </location>
</feature>
<feature type="region of interest" description="Disordered" evidence="1">
    <location>
        <begin position="381"/>
        <end position="420"/>
    </location>
</feature>
<organism evidence="2 3">
    <name type="scientific">Saprolegnia parasitica (strain CBS 223.65)</name>
    <dbReference type="NCBI Taxonomy" id="695850"/>
    <lineage>
        <taxon>Eukaryota</taxon>
        <taxon>Sar</taxon>
        <taxon>Stramenopiles</taxon>
        <taxon>Oomycota</taxon>
        <taxon>Saprolegniomycetes</taxon>
        <taxon>Saprolegniales</taxon>
        <taxon>Saprolegniaceae</taxon>
        <taxon>Saprolegnia</taxon>
    </lineage>
</organism>
<name>A0A067BC03_SAPPC</name>